<evidence type="ECO:0000256" key="3">
    <source>
        <dbReference type="ARBA" id="ARBA00022475"/>
    </source>
</evidence>
<evidence type="ECO:0000256" key="5">
    <source>
        <dbReference type="ARBA" id="ARBA00022692"/>
    </source>
</evidence>
<feature type="transmembrane region" description="Helical" evidence="13">
    <location>
        <begin position="6"/>
        <end position="26"/>
    </location>
</feature>
<dbReference type="PANTHER" id="PTHR33445">
    <property type="entry name" value="ATP SYNTHASE SUBUNIT B', CHLOROPLASTIC"/>
    <property type="match status" value="1"/>
</dbReference>
<dbReference type="InterPro" id="IPR028987">
    <property type="entry name" value="ATP_synth_B-like_membr_sf"/>
</dbReference>
<evidence type="ECO:0000256" key="7">
    <source>
        <dbReference type="ARBA" id="ARBA00022989"/>
    </source>
</evidence>
<dbReference type="InterPro" id="IPR005864">
    <property type="entry name" value="ATP_synth_F0_bsu_bac"/>
</dbReference>
<comment type="similarity">
    <text evidence="1 13 14">Belongs to the ATPase B chain family.</text>
</comment>
<keyword evidence="3 13" id="KW-1003">Cell membrane</keyword>
<dbReference type="RefSeq" id="WP_135224710.1">
    <property type="nucleotide sequence ID" value="NZ_CP132508.1"/>
</dbReference>
<keyword evidence="15" id="KW-0175">Coiled coil</keyword>
<keyword evidence="8 13" id="KW-0406">Ion transport</keyword>
<evidence type="ECO:0000313" key="17">
    <source>
        <dbReference type="Proteomes" id="UP001304683"/>
    </source>
</evidence>
<dbReference type="CDD" id="cd06503">
    <property type="entry name" value="ATP-synt_Fo_b"/>
    <property type="match status" value="1"/>
</dbReference>
<evidence type="ECO:0000256" key="10">
    <source>
        <dbReference type="ARBA" id="ARBA00023310"/>
    </source>
</evidence>
<evidence type="ECO:0000256" key="2">
    <source>
        <dbReference type="ARBA" id="ARBA00022448"/>
    </source>
</evidence>
<comment type="subunit">
    <text evidence="13">F-type ATPases have 2 components, F(1) - the catalytic core - and F(0) - the membrane proton channel. F(1) has five subunits: alpha(3), beta(3), gamma(1), delta(1), epsilon(1). F(0) has three main subunits: a(1), b(2) and c(10-14). The alpha and beta chains form an alternating ring which encloses part of the gamma chain. F(1) is attached to F(0) by a central stalk formed by the gamma and epsilon chains, while a peripheral stalk is formed by the delta and b chains.</text>
</comment>
<evidence type="ECO:0000313" key="16">
    <source>
        <dbReference type="EMBL" id="WPD19217.1"/>
    </source>
</evidence>
<gene>
    <name evidence="13 16" type="primary">atpF</name>
    <name evidence="16" type="ORF">Q5761_00660</name>
</gene>
<name>A0ABZ0QR45_9FIRM</name>
<comment type="function">
    <text evidence="11 13">F(1)F(0) ATP synthase produces ATP from ADP in the presence of a proton or sodium gradient. F-type ATPases consist of two structural domains, F(1) containing the extramembraneous catalytic core and F(0) containing the membrane proton channel, linked together by a central stalk and a peripheral stalk. During catalysis, ATP synthesis in the catalytic domain of F(1) is coupled via a rotary mechanism of the central stalk subunits to proton translocation.</text>
</comment>
<evidence type="ECO:0000256" key="15">
    <source>
        <dbReference type="SAM" id="Coils"/>
    </source>
</evidence>
<sequence length="160" mass="18630">MHVSPELIWSFINFFFFVAVLGKFFWRPVMELLDRRREEIEANLAAAERAREEAARSEAEYRQRLAAAQREAQSILERATQLAEEERQQRLEAARREAEQLLERARATIEREKEQAIAALRREVADLTLLATERVLGRALDAEDQRRLVAEAVEEVANLR</sequence>
<comment type="subcellular location">
    <subcellularLocation>
        <location evidence="13">Cell membrane</location>
        <topology evidence="13">Single-pass membrane protein</topology>
    </subcellularLocation>
    <subcellularLocation>
        <location evidence="12">Endomembrane system</location>
        <topology evidence="12">Single-pass membrane protein</topology>
    </subcellularLocation>
</comment>
<dbReference type="InterPro" id="IPR050059">
    <property type="entry name" value="ATP_synthase_B_chain"/>
</dbReference>
<keyword evidence="10 13" id="KW-0066">ATP synthesis</keyword>
<accession>A0ABZ0QR45</accession>
<reference evidence="16 17" key="1">
    <citation type="submission" date="2023-08" db="EMBL/GenBank/DDBJ databases">
        <title>Genome sequence of Thermaerobacter compostii strain Ins1, a spore-forming filamentous bacterium isolated from a deep geothermal reservoir.</title>
        <authorList>
            <person name="Bregnard D."/>
            <person name="Gonzalez D."/>
            <person name="Junier P."/>
        </authorList>
    </citation>
    <scope>NUCLEOTIDE SEQUENCE [LARGE SCALE GENOMIC DNA]</scope>
    <source>
        <strain evidence="16 17">Ins1</strain>
    </source>
</reference>
<evidence type="ECO:0000256" key="12">
    <source>
        <dbReference type="ARBA" id="ARBA00037847"/>
    </source>
</evidence>
<evidence type="ECO:0000256" key="11">
    <source>
        <dbReference type="ARBA" id="ARBA00025198"/>
    </source>
</evidence>
<evidence type="ECO:0000256" key="9">
    <source>
        <dbReference type="ARBA" id="ARBA00023136"/>
    </source>
</evidence>
<evidence type="ECO:0000256" key="8">
    <source>
        <dbReference type="ARBA" id="ARBA00023065"/>
    </source>
</evidence>
<keyword evidence="2 13" id="KW-0813">Transport</keyword>
<dbReference type="NCBIfam" id="TIGR01144">
    <property type="entry name" value="ATP_synt_b"/>
    <property type="match status" value="1"/>
</dbReference>
<dbReference type="Gene3D" id="6.10.250.1580">
    <property type="match status" value="1"/>
</dbReference>
<keyword evidence="5 13" id="KW-0812">Transmembrane</keyword>
<proteinExistence type="inferred from homology"/>
<evidence type="ECO:0000256" key="4">
    <source>
        <dbReference type="ARBA" id="ARBA00022547"/>
    </source>
</evidence>
<dbReference type="PANTHER" id="PTHR33445:SF1">
    <property type="entry name" value="ATP SYNTHASE SUBUNIT B"/>
    <property type="match status" value="1"/>
</dbReference>
<evidence type="ECO:0000256" key="6">
    <source>
        <dbReference type="ARBA" id="ARBA00022781"/>
    </source>
</evidence>
<comment type="function">
    <text evidence="13">Component of the F(0) channel, it forms part of the peripheral stalk, linking F(1) to F(0).</text>
</comment>
<dbReference type="Proteomes" id="UP001304683">
    <property type="component" value="Chromosome"/>
</dbReference>
<dbReference type="SUPFAM" id="SSF81573">
    <property type="entry name" value="F1F0 ATP synthase subunit B, membrane domain"/>
    <property type="match status" value="1"/>
</dbReference>
<evidence type="ECO:0000256" key="14">
    <source>
        <dbReference type="RuleBase" id="RU003848"/>
    </source>
</evidence>
<evidence type="ECO:0000256" key="13">
    <source>
        <dbReference type="HAMAP-Rule" id="MF_01398"/>
    </source>
</evidence>
<dbReference type="HAMAP" id="MF_01398">
    <property type="entry name" value="ATP_synth_b_bprime"/>
    <property type="match status" value="1"/>
</dbReference>
<keyword evidence="6 13" id="KW-0375">Hydrogen ion transport</keyword>
<protein>
    <recommendedName>
        <fullName evidence="13">ATP synthase subunit b</fullName>
    </recommendedName>
    <alternativeName>
        <fullName evidence="13">ATP synthase F(0) sector subunit b</fullName>
    </alternativeName>
    <alternativeName>
        <fullName evidence="13">ATPase subunit I</fullName>
    </alternativeName>
    <alternativeName>
        <fullName evidence="13">F-type ATPase subunit b</fullName>
        <shortName evidence="13">F-ATPase subunit b</shortName>
    </alternativeName>
</protein>
<keyword evidence="17" id="KW-1185">Reference proteome</keyword>
<organism evidence="16 17">
    <name type="scientific">Thermaerobacter composti</name>
    <dbReference type="NCBI Taxonomy" id="554949"/>
    <lineage>
        <taxon>Bacteria</taxon>
        <taxon>Bacillati</taxon>
        <taxon>Bacillota</taxon>
        <taxon>Clostridia</taxon>
        <taxon>Eubacteriales</taxon>
        <taxon>Clostridiales Family XVII. Incertae Sedis</taxon>
        <taxon>Thermaerobacter</taxon>
    </lineage>
</organism>
<feature type="coiled-coil region" evidence="15">
    <location>
        <begin position="30"/>
        <end position="130"/>
    </location>
</feature>
<dbReference type="InterPro" id="IPR002146">
    <property type="entry name" value="ATP_synth_b/b'su_bac/chlpt"/>
</dbReference>
<keyword evidence="9 13" id="KW-0472">Membrane</keyword>
<keyword evidence="4 13" id="KW-0138">CF(0)</keyword>
<dbReference type="Pfam" id="PF00430">
    <property type="entry name" value="ATP-synt_B"/>
    <property type="match status" value="1"/>
</dbReference>
<dbReference type="EMBL" id="CP132508">
    <property type="protein sequence ID" value="WPD19217.1"/>
    <property type="molecule type" value="Genomic_DNA"/>
</dbReference>
<keyword evidence="7 13" id="KW-1133">Transmembrane helix</keyword>
<evidence type="ECO:0000256" key="1">
    <source>
        <dbReference type="ARBA" id="ARBA00005513"/>
    </source>
</evidence>